<dbReference type="FunCoup" id="A0A1H9CHL6">
    <property type="interactions" value="45"/>
</dbReference>
<dbReference type="InParanoid" id="A0A1H9CHL6"/>
<dbReference type="EMBL" id="FOFB01000004">
    <property type="protein sequence ID" value="SEQ00659.1"/>
    <property type="molecule type" value="Genomic_DNA"/>
</dbReference>
<dbReference type="SUPFAM" id="SSF53383">
    <property type="entry name" value="PLP-dependent transferases"/>
    <property type="match status" value="1"/>
</dbReference>
<dbReference type="Proteomes" id="UP000199021">
    <property type="component" value="Unassembled WGS sequence"/>
</dbReference>
<name>A0A1H9CHL6_9BACT</name>
<sequence>MTLQQIRALFPVTSQATYLNCASQAPLNTLGHERLQAFLQTETNPLGKKGFDRNKVRELLSKILGGTPDEYALTTSTGVGIGMVAQGLELNAGDNIVLPEREHWNSAFPWLQLKERGVEVRLAKINKDNSIDPEAIGALIDQNTRVVAIASVRFNSGFRPDLRAIGKLAHEKGALFVVDAAQGAGMIPIDVERDQIDVLSGCGFKWLLGMHGTGFLYVSNRVVKTINPVLAGMYAAEKTYDKLSFHEDARKFETGNLAYALFDAWIAGLELVLEIGVDHIYRKALENTDLLIDGLNEKGYQIISPTRNRAGRTAIVHFTTGTTNTTQELYQKLKAHKVLVTLQGENIRVSPNFFTSEEEIELFLSLI</sequence>
<organism evidence="3 4">
    <name type="scientific">Neolewinella agarilytica</name>
    <dbReference type="NCBI Taxonomy" id="478744"/>
    <lineage>
        <taxon>Bacteria</taxon>
        <taxon>Pseudomonadati</taxon>
        <taxon>Bacteroidota</taxon>
        <taxon>Saprospiria</taxon>
        <taxon>Saprospirales</taxon>
        <taxon>Lewinellaceae</taxon>
        <taxon>Neolewinella</taxon>
    </lineage>
</organism>
<dbReference type="Gene3D" id="3.90.1150.10">
    <property type="entry name" value="Aspartate Aminotransferase, domain 1"/>
    <property type="match status" value="1"/>
</dbReference>
<gene>
    <name evidence="3" type="ORF">SAMN05444359_104201</name>
</gene>
<evidence type="ECO:0000256" key="1">
    <source>
        <dbReference type="ARBA" id="ARBA00022898"/>
    </source>
</evidence>
<dbReference type="PANTHER" id="PTHR43586">
    <property type="entry name" value="CYSTEINE DESULFURASE"/>
    <property type="match status" value="1"/>
</dbReference>
<dbReference type="PANTHER" id="PTHR43586:SF15">
    <property type="entry name" value="BLR3095 PROTEIN"/>
    <property type="match status" value="1"/>
</dbReference>
<dbReference type="InterPro" id="IPR000192">
    <property type="entry name" value="Aminotrans_V_dom"/>
</dbReference>
<evidence type="ECO:0000259" key="2">
    <source>
        <dbReference type="Pfam" id="PF00266"/>
    </source>
</evidence>
<dbReference type="InterPro" id="IPR015422">
    <property type="entry name" value="PyrdxlP-dep_Trfase_small"/>
</dbReference>
<dbReference type="InterPro" id="IPR015421">
    <property type="entry name" value="PyrdxlP-dep_Trfase_major"/>
</dbReference>
<protein>
    <submittedName>
        <fullName evidence="3">Cysteine desulfurase / selenocysteine lyase</fullName>
    </submittedName>
</protein>
<keyword evidence="3" id="KW-0456">Lyase</keyword>
<dbReference type="AlphaFoldDB" id="A0A1H9CHL6"/>
<dbReference type="GO" id="GO:0016829">
    <property type="term" value="F:lyase activity"/>
    <property type="evidence" value="ECO:0007669"/>
    <property type="project" value="UniProtKB-KW"/>
</dbReference>
<keyword evidence="1" id="KW-0663">Pyridoxal phosphate</keyword>
<feature type="domain" description="Aminotransferase class V" evidence="2">
    <location>
        <begin position="54"/>
        <end position="341"/>
    </location>
</feature>
<dbReference type="OrthoDB" id="9804366at2"/>
<dbReference type="Pfam" id="PF00266">
    <property type="entry name" value="Aminotran_5"/>
    <property type="match status" value="1"/>
</dbReference>
<keyword evidence="4" id="KW-1185">Reference proteome</keyword>
<dbReference type="Gene3D" id="3.40.640.10">
    <property type="entry name" value="Type I PLP-dependent aspartate aminotransferase-like (Major domain)"/>
    <property type="match status" value="1"/>
</dbReference>
<evidence type="ECO:0000313" key="3">
    <source>
        <dbReference type="EMBL" id="SEQ00659.1"/>
    </source>
</evidence>
<accession>A0A1H9CHL6</accession>
<dbReference type="RefSeq" id="WP_090166147.1">
    <property type="nucleotide sequence ID" value="NZ_FOFB01000004.1"/>
</dbReference>
<proteinExistence type="predicted"/>
<reference evidence="4" key="1">
    <citation type="submission" date="2016-10" db="EMBL/GenBank/DDBJ databases">
        <authorList>
            <person name="Varghese N."/>
            <person name="Submissions S."/>
        </authorList>
    </citation>
    <scope>NUCLEOTIDE SEQUENCE [LARGE SCALE GENOMIC DNA]</scope>
    <source>
        <strain evidence="4">DSM 24740</strain>
    </source>
</reference>
<evidence type="ECO:0000313" key="4">
    <source>
        <dbReference type="Proteomes" id="UP000199021"/>
    </source>
</evidence>
<dbReference type="InterPro" id="IPR015424">
    <property type="entry name" value="PyrdxlP-dep_Trfase"/>
</dbReference>
<dbReference type="STRING" id="478744.SAMN05444359_104201"/>